<comment type="caution">
    <text evidence="2">The sequence shown here is derived from an EMBL/GenBank/DDBJ whole genome shotgun (WGS) entry which is preliminary data.</text>
</comment>
<gene>
    <name evidence="2" type="ORF">C943_03860</name>
</gene>
<dbReference type="EMBL" id="AMZY02000007">
    <property type="protein sequence ID" value="EMS34044.1"/>
    <property type="molecule type" value="Genomic_DNA"/>
</dbReference>
<protein>
    <recommendedName>
        <fullName evidence="1">HipA-like kinase domain-containing protein</fullName>
    </recommendedName>
</protein>
<dbReference type="RefSeq" id="WP_008625252.1">
    <property type="nucleotide sequence ID" value="NZ_AMZY02000007.1"/>
</dbReference>
<proteinExistence type="predicted"/>
<dbReference type="Pfam" id="PF20613">
    <property type="entry name" value="HipA_2"/>
    <property type="match status" value="1"/>
</dbReference>
<dbReference type="InterPro" id="IPR046748">
    <property type="entry name" value="HipA_2"/>
</dbReference>
<name>M7XGT1_9BACT</name>
<dbReference type="OrthoDB" id="1339734at2"/>
<evidence type="ECO:0000313" key="2">
    <source>
        <dbReference type="EMBL" id="EMS34044.1"/>
    </source>
</evidence>
<evidence type="ECO:0000259" key="1">
    <source>
        <dbReference type="Pfam" id="PF20613"/>
    </source>
</evidence>
<accession>M7XGT1</accession>
<dbReference type="InParanoid" id="M7XGT1"/>
<dbReference type="Proteomes" id="UP000010953">
    <property type="component" value="Unassembled WGS sequence"/>
</dbReference>
<evidence type="ECO:0000313" key="3">
    <source>
        <dbReference type="Proteomes" id="UP000010953"/>
    </source>
</evidence>
<feature type="domain" description="HipA-like kinase" evidence="1">
    <location>
        <begin position="17"/>
        <end position="182"/>
    </location>
</feature>
<sequence>MFETFQARKLMRVIEERHGHTQPWVVLCEGKSGLKEFVVKVFTNDHLLDKPRVHGEFVGSWLCGEFELLTPDVAWIEMDSSFLSSLPPNLDLKMDPTDDRPKFGSVVLPSFQHFSPGLNDGYFRSLLPVDRLYAFDVFIRNADRGSYKPNLLISESSAYLIDHEFALEIDETTIEGIKNSILPGKFSLDHIAYAVLARASTRSKRDFFADFNVYLRALNLSDLRAVFNEVQNKGYDAKVETIMDYFMFVKANPSIFTNLLLREIQ</sequence>
<dbReference type="STRING" id="1239962.C943_03860"/>
<keyword evidence="3" id="KW-1185">Reference proteome</keyword>
<reference evidence="2" key="1">
    <citation type="submission" date="2013-01" db="EMBL/GenBank/DDBJ databases">
        <title>Genome assembly of Mariniradius saccharolyticus AK6.</title>
        <authorList>
            <person name="Vaidya B."/>
            <person name="Khatri I."/>
            <person name="Tanuku N.R.S."/>
            <person name="Subramanian S."/>
            <person name="Pinnaka A."/>
        </authorList>
    </citation>
    <scope>NUCLEOTIDE SEQUENCE [LARGE SCALE GENOMIC DNA]</scope>
    <source>
        <strain evidence="2">AK6</strain>
    </source>
</reference>
<organism evidence="2 3">
    <name type="scientific">Mariniradius saccharolyticus AK6</name>
    <dbReference type="NCBI Taxonomy" id="1239962"/>
    <lineage>
        <taxon>Bacteria</taxon>
        <taxon>Pseudomonadati</taxon>
        <taxon>Bacteroidota</taxon>
        <taxon>Cytophagia</taxon>
        <taxon>Cytophagales</taxon>
        <taxon>Cyclobacteriaceae</taxon>
        <taxon>Mariniradius</taxon>
    </lineage>
</organism>
<dbReference type="AlphaFoldDB" id="M7XGT1"/>
<dbReference type="eggNOG" id="ENOG5032THD">
    <property type="taxonomic scope" value="Bacteria"/>
</dbReference>